<keyword evidence="1" id="KW-0143">Chaperone</keyword>
<dbReference type="PANTHER" id="PTHR34227:SF1">
    <property type="entry name" value="DIMETHYL SULFOXIDE REDUCTASE CHAPERONE-RELATED"/>
    <property type="match status" value="1"/>
</dbReference>
<evidence type="ECO:0000313" key="5">
    <source>
        <dbReference type="Proteomes" id="UP001152797"/>
    </source>
</evidence>
<evidence type="ECO:0000313" key="4">
    <source>
        <dbReference type="EMBL" id="CAL4793957.1"/>
    </source>
</evidence>
<dbReference type="SUPFAM" id="SSF89155">
    <property type="entry name" value="TorD-like"/>
    <property type="match status" value="1"/>
</dbReference>
<dbReference type="PANTHER" id="PTHR34227">
    <property type="entry name" value="CHAPERONE PROTEIN YCDY"/>
    <property type="match status" value="1"/>
</dbReference>
<proteinExistence type="predicted"/>
<dbReference type="InterPro" id="IPR036411">
    <property type="entry name" value="TorD-like_sf"/>
</dbReference>
<reference evidence="3" key="1">
    <citation type="submission" date="2022-10" db="EMBL/GenBank/DDBJ databases">
        <authorList>
            <person name="Chen Y."/>
            <person name="Dougan E. K."/>
            <person name="Chan C."/>
            <person name="Rhodes N."/>
            <person name="Thang M."/>
        </authorList>
    </citation>
    <scope>NUCLEOTIDE SEQUENCE</scope>
</reference>
<sequence length="328" mass="34999">MRENCMTAGSDVRSAKAVSGAVDNTMGHGGASLPPIGGEDRARATLYGLLASSLEAPVGSEWLSVVSALEGAEGDVGMALADVVRLAREADPARLARDYHDLFIGVGRGELIPYGSFYLTGFLNEKPLARLRAEMRRLGIERDPEVKEPEDHIAAECQIMAGLILGDFGSGAEGDASTFFRDHLGIWAPYFFRDLAATSVGDLYPAIGRLGGPEHDIRRRGSGSGHLIRSHTDAVSGSSRCGDQTEQPAWSRPDSGDRAEHEERSMKRKDTAVEADRRSFLKLAGLGAAAAPMTLVAGGAEAAEAPSEKAAGYRETDHVKRAYETARF</sequence>
<evidence type="ECO:0000313" key="3">
    <source>
        <dbReference type="EMBL" id="CAI4006645.1"/>
    </source>
</evidence>
<feature type="compositionally biased region" description="Polar residues" evidence="2">
    <location>
        <begin position="233"/>
        <end position="248"/>
    </location>
</feature>
<feature type="region of interest" description="Disordered" evidence="2">
    <location>
        <begin position="214"/>
        <end position="272"/>
    </location>
</feature>
<dbReference type="NCBIfam" id="TIGR01409">
    <property type="entry name" value="TAT_signal_seq"/>
    <property type="match status" value="1"/>
</dbReference>
<comment type="caution">
    <text evidence="3">The sequence shown here is derived from an EMBL/GenBank/DDBJ whole genome shotgun (WGS) entry which is preliminary data.</text>
</comment>
<keyword evidence="5" id="KW-1185">Reference proteome</keyword>
<dbReference type="EMBL" id="CAMXCT010003872">
    <property type="protein sequence ID" value="CAI4006645.1"/>
    <property type="molecule type" value="Genomic_DNA"/>
</dbReference>
<dbReference type="AlphaFoldDB" id="A0A9P1DBY5"/>
<name>A0A9P1DBY5_9DINO</name>
<accession>A0A9P1DBY5</accession>
<dbReference type="InterPro" id="IPR020945">
    <property type="entry name" value="DMSO/NO3_reduct_chaperone"/>
</dbReference>
<evidence type="ECO:0000256" key="1">
    <source>
        <dbReference type="ARBA" id="ARBA00023186"/>
    </source>
</evidence>
<dbReference type="EMBL" id="CAMXCT030003872">
    <property type="protein sequence ID" value="CAL4793957.1"/>
    <property type="molecule type" value="Genomic_DNA"/>
</dbReference>
<dbReference type="Gene3D" id="1.10.3480.10">
    <property type="entry name" value="TorD-like"/>
    <property type="match status" value="1"/>
</dbReference>
<protein>
    <submittedName>
        <fullName evidence="4">Chaperone protein TorD</fullName>
    </submittedName>
</protein>
<evidence type="ECO:0000256" key="2">
    <source>
        <dbReference type="SAM" id="MobiDB-lite"/>
    </source>
</evidence>
<dbReference type="InterPro" id="IPR050289">
    <property type="entry name" value="TorD/DmsD_chaperones"/>
</dbReference>
<gene>
    <name evidence="3" type="ORF">C1SCF055_LOCUS32264</name>
</gene>
<organism evidence="3">
    <name type="scientific">Cladocopium goreaui</name>
    <dbReference type="NCBI Taxonomy" id="2562237"/>
    <lineage>
        <taxon>Eukaryota</taxon>
        <taxon>Sar</taxon>
        <taxon>Alveolata</taxon>
        <taxon>Dinophyceae</taxon>
        <taxon>Suessiales</taxon>
        <taxon>Symbiodiniaceae</taxon>
        <taxon>Cladocopium</taxon>
    </lineage>
</organism>
<dbReference type="EMBL" id="CAMXCT020003872">
    <property type="protein sequence ID" value="CAL1160020.1"/>
    <property type="molecule type" value="Genomic_DNA"/>
</dbReference>
<dbReference type="InterPro" id="IPR019546">
    <property type="entry name" value="TAT_signal_bac_arc"/>
</dbReference>
<dbReference type="Pfam" id="PF02613">
    <property type="entry name" value="Nitrate_red_del"/>
    <property type="match status" value="1"/>
</dbReference>
<reference evidence="4 5" key="2">
    <citation type="submission" date="2024-05" db="EMBL/GenBank/DDBJ databases">
        <authorList>
            <person name="Chen Y."/>
            <person name="Shah S."/>
            <person name="Dougan E. K."/>
            <person name="Thang M."/>
            <person name="Chan C."/>
        </authorList>
    </citation>
    <scope>NUCLEOTIDE SEQUENCE [LARGE SCALE GENOMIC DNA]</scope>
</reference>
<dbReference type="Proteomes" id="UP001152797">
    <property type="component" value="Unassembled WGS sequence"/>
</dbReference>
<feature type="compositionally biased region" description="Basic and acidic residues" evidence="2">
    <location>
        <begin position="254"/>
        <end position="272"/>
    </location>
</feature>